<protein>
    <submittedName>
        <fullName evidence="1">Uncharacterized protein</fullName>
    </submittedName>
</protein>
<dbReference type="RefSeq" id="WP_170087976.1">
    <property type="nucleotide sequence ID" value="NZ_JABAFG010000021.1"/>
</dbReference>
<dbReference type="AlphaFoldDB" id="A0A848BV59"/>
<proteinExistence type="predicted"/>
<sequence length="91" mass="10424">MSGRCINCNTKFKSQQHSLVCDACYEQVLKNLEHAEPGICPVCGGPVEPNWFYRKAYAIGMKPCSSKCSRVLKIVKHRQELEKERRHDADK</sequence>
<name>A0A848BV59_9FIRM</name>
<accession>A0A848BV59</accession>
<gene>
    <name evidence="1" type="ORF">HF872_10895</name>
</gene>
<dbReference type="Proteomes" id="UP000591071">
    <property type="component" value="Unassembled WGS sequence"/>
</dbReference>
<evidence type="ECO:0000313" key="2">
    <source>
        <dbReference type="Proteomes" id="UP000591071"/>
    </source>
</evidence>
<organism evidence="1 2">
    <name type="scientific">Megasphaera hexanoica</name>
    <dbReference type="NCBI Taxonomy" id="1675036"/>
    <lineage>
        <taxon>Bacteria</taxon>
        <taxon>Bacillati</taxon>
        <taxon>Bacillota</taxon>
        <taxon>Negativicutes</taxon>
        <taxon>Veillonellales</taxon>
        <taxon>Veillonellaceae</taxon>
        <taxon>Megasphaera</taxon>
    </lineage>
</organism>
<comment type="caution">
    <text evidence="1">The sequence shown here is derived from an EMBL/GenBank/DDBJ whole genome shotgun (WGS) entry which is preliminary data.</text>
</comment>
<dbReference type="EMBL" id="JABAFG010000021">
    <property type="protein sequence ID" value="NME29120.1"/>
    <property type="molecule type" value="Genomic_DNA"/>
</dbReference>
<reference evidence="1 2" key="1">
    <citation type="submission" date="2020-04" db="EMBL/GenBank/DDBJ databases">
        <authorList>
            <person name="Hitch T.C.A."/>
            <person name="Wylensek D."/>
            <person name="Clavel T."/>
        </authorList>
    </citation>
    <scope>NUCLEOTIDE SEQUENCE [LARGE SCALE GENOMIC DNA]</scope>
    <source>
        <strain evidence="1 2">Oil-RF-744-FAT-WT-6-1</strain>
    </source>
</reference>
<evidence type="ECO:0000313" key="1">
    <source>
        <dbReference type="EMBL" id="NME29120.1"/>
    </source>
</evidence>